<organism evidence="1 2">
    <name type="scientific">Arabidopsis thaliana</name>
    <name type="common">Mouse-ear cress</name>
    <dbReference type="NCBI Taxonomy" id="3702"/>
    <lineage>
        <taxon>Eukaryota</taxon>
        <taxon>Viridiplantae</taxon>
        <taxon>Streptophyta</taxon>
        <taxon>Embryophyta</taxon>
        <taxon>Tracheophyta</taxon>
        <taxon>Spermatophyta</taxon>
        <taxon>Magnoliopsida</taxon>
        <taxon>eudicotyledons</taxon>
        <taxon>Gunneridae</taxon>
        <taxon>Pentapetalae</taxon>
        <taxon>rosids</taxon>
        <taxon>malvids</taxon>
        <taxon>Brassicales</taxon>
        <taxon>Brassicaceae</taxon>
        <taxon>Camelineae</taxon>
        <taxon>Arabidopsis</taxon>
    </lineage>
</organism>
<dbReference type="EMBL" id="LR881467">
    <property type="protein sequence ID" value="CAD5318312.1"/>
    <property type="molecule type" value="Genomic_DNA"/>
</dbReference>
<reference evidence="1 2" key="1">
    <citation type="submission" date="2020-09" db="EMBL/GenBank/DDBJ databases">
        <authorList>
            <person name="Ashkenazy H."/>
        </authorList>
    </citation>
    <scope>NUCLEOTIDE SEQUENCE [LARGE SCALE GENOMIC DNA]</scope>
    <source>
        <strain evidence="2">cv. Cdm-0</strain>
    </source>
</reference>
<gene>
    <name evidence="1" type="ORF">AT9943_LOCUS6547</name>
</gene>
<evidence type="ECO:0000313" key="1">
    <source>
        <dbReference type="EMBL" id="CAD5318312.1"/>
    </source>
</evidence>
<dbReference type="AlphaFoldDB" id="A0A7G2E5X8"/>
<name>A0A7G2E5X8_ARATH</name>
<protein>
    <submittedName>
        <fullName evidence="1">(thale cress) hypothetical protein</fullName>
    </submittedName>
</protein>
<proteinExistence type="predicted"/>
<accession>A0A7G2E5X8</accession>
<sequence>MMECSVGTRPSYAWRSIIHGRELLSRGLLRTIGDGIHTKSWKLDMLHNIFPPQNVAFIISMIPGANLMDDNVWAYTKSGMYTVQSGYRLLSQQARNPEEIAGMEETVANELKKKIWKD</sequence>
<evidence type="ECO:0000313" key="2">
    <source>
        <dbReference type="Proteomes" id="UP000516314"/>
    </source>
</evidence>
<dbReference type="Proteomes" id="UP000516314">
    <property type="component" value="Chromosome 2"/>
</dbReference>